<proteinExistence type="inferred from homology"/>
<accession>A0A809NHU0</accession>
<evidence type="ECO:0000256" key="3">
    <source>
        <dbReference type="ARBA" id="ARBA00022801"/>
    </source>
</evidence>
<evidence type="ECO:0000313" key="14">
    <source>
        <dbReference type="Proteomes" id="UP000002067"/>
    </source>
</evidence>
<keyword evidence="4 11" id="KW-0520">NAD</keyword>
<evidence type="ECO:0000313" key="13">
    <source>
        <dbReference type="EMBL" id="BAI43121.1"/>
    </source>
</evidence>
<evidence type="ECO:0000256" key="11">
    <source>
        <dbReference type="RuleBase" id="RU361152"/>
    </source>
</evidence>
<dbReference type="Pfam" id="PF02056">
    <property type="entry name" value="Glyco_hydro_4"/>
    <property type="match status" value="1"/>
</dbReference>
<dbReference type="KEGG" id="lrg:LRHM_2594"/>
<feature type="active site" description="Proton donor" evidence="7">
    <location>
        <position position="174"/>
    </location>
</feature>
<reference evidence="13 14" key="1">
    <citation type="journal article" date="2009" name="J. Bacteriol.">
        <title>Complete genome sequence of the probiotic Lactobacillus rhamnosus ATCC 53103.</title>
        <authorList>
            <person name="Morita H."/>
            <person name="Toh H."/>
            <person name="Oshima K."/>
            <person name="Murakami M."/>
            <person name="Taylor T.D."/>
            <person name="Igimi S."/>
            <person name="Hattori M."/>
        </authorList>
    </citation>
    <scope>NUCLEOTIDE SEQUENCE [LARGE SCALE GENOMIC DNA]</scope>
    <source>
        <strain evidence="14">ATCC 53103 / LMG 18243 / GG [Tokyo]</strain>
    </source>
</reference>
<dbReference type="AlphaFoldDB" id="A0A809NHU0"/>
<keyword evidence="9" id="KW-0170">Cobalt</keyword>
<dbReference type="InterPro" id="IPR015955">
    <property type="entry name" value="Lactate_DH/Glyco_Ohase_4_C"/>
</dbReference>
<evidence type="ECO:0000256" key="7">
    <source>
        <dbReference type="PIRSR" id="PIRSR601088-1"/>
    </source>
</evidence>
<gene>
    <name evidence="13" type="ordered locus">LRHM_2594</name>
</gene>
<dbReference type="PROSITE" id="PS01324">
    <property type="entry name" value="GLYCOSYL_HYDROL_F4"/>
    <property type="match status" value="1"/>
</dbReference>
<name>A0A809NHU0_LACRG</name>
<feature type="domain" description="Glycosyl hydrolase family 4 C-terminal" evidence="12">
    <location>
        <begin position="198"/>
        <end position="419"/>
    </location>
</feature>
<keyword evidence="3 11" id="KW-0378">Hydrolase</keyword>
<evidence type="ECO:0000256" key="9">
    <source>
        <dbReference type="PIRSR" id="PIRSR601088-3"/>
    </source>
</evidence>
<evidence type="ECO:0000256" key="5">
    <source>
        <dbReference type="ARBA" id="ARBA00023211"/>
    </source>
</evidence>
<dbReference type="Proteomes" id="UP000002067">
    <property type="component" value="Chromosome"/>
</dbReference>
<keyword evidence="6 11" id="KW-0326">Glycosidase</keyword>
<dbReference type="SUPFAM" id="SSF56327">
    <property type="entry name" value="LDH C-terminal domain-like"/>
    <property type="match status" value="1"/>
</dbReference>
<dbReference type="InterPro" id="IPR036291">
    <property type="entry name" value="NAD(P)-bd_dom_sf"/>
</dbReference>
<protein>
    <submittedName>
        <fullName evidence="13">Maltose-6'-phosphate glucosidase</fullName>
    </submittedName>
</protein>
<dbReference type="PANTHER" id="PTHR32092:SF14">
    <property type="entry name" value="MALTOSE-6'-PHOSPHATE GLUCOSIDASE"/>
    <property type="match status" value="1"/>
</dbReference>
<evidence type="ECO:0000256" key="8">
    <source>
        <dbReference type="PIRSR" id="PIRSR601088-2"/>
    </source>
</evidence>
<evidence type="ECO:0000259" key="12">
    <source>
        <dbReference type="Pfam" id="PF11975"/>
    </source>
</evidence>
<dbReference type="Gene3D" id="3.40.50.720">
    <property type="entry name" value="NAD(P)-binding Rossmann-like Domain"/>
    <property type="match status" value="1"/>
</dbReference>
<keyword evidence="5 9" id="KW-0464">Manganese</keyword>
<keyword evidence="2 9" id="KW-0479">Metal-binding</keyword>
<evidence type="ECO:0000256" key="10">
    <source>
        <dbReference type="PIRSR" id="PIRSR601088-4"/>
    </source>
</evidence>
<dbReference type="PANTHER" id="PTHR32092">
    <property type="entry name" value="6-PHOSPHO-BETA-GLUCOSIDASE-RELATED"/>
    <property type="match status" value="1"/>
</dbReference>
<dbReference type="InterPro" id="IPR022616">
    <property type="entry name" value="Glyco_hydro_4_C"/>
</dbReference>
<dbReference type="InterPro" id="IPR019802">
    <property type="entry name" value="GlycHydrolase_4_CS"/>
</dbReference>
<feature type="binding site" evidence="9">
    <location>
        <position position="173"/>
    </location>
    <ligand>
        <name>Mn(2+)</name>
        <dbReference type="ChEBI" id="CHEBI:29035"/>
    </ligand>
</feature>
<dbReference type="GO" id="GO:0004553">
    <property type="term" value="F:hydrolase activity, hydrolyzing O-glycosyl compounds"/>
    <property type="evidence" value="ECO:0007669"/>
    <property type="project" value="InterPro"/>
</dbReference>
<organism evidence="13 14">
    <name type="scientific">Lacticaseibacillus rhamnosus (strain ATCC 53103 / LMG 18243 / GG)</name>
    <name type="common">Lactobacillus rhamnosus</name>
    <dbReference type="NCBI Taxonomy" id="568703"/>
    <lineage>
        <taxon>Bacteria</taxon>
        <taxon>Bacillati</taxon>
        <taxon>Bacillota</taxon>
        <taxon>Bacilli</taxon>
        <taxon>Lactobacillales</taxon>
        <taxon>Lactobacillaceae</taxon>
        <taxon>Lacticaseibacillus</taxon>
    </lineage>
</organism>
<dbReference type="GO" id="GO:0016616">
    <property type="term" value="F:oxidoreductase activity, acting on the CH-OH group of donors, NAD or NADP as acceptor"/>
    <property type="evidence" value="ECO:0007669"/>
    <property type="project" value="InterPro"/>
</dbReference>
<dbReference type="GO" id="GO:0046872">
    <property type="term" value="F:metal ion binding"/>
    <property type="evidence" value="ECO:0007669"/>
    <property type="project" value="UniProtKB-KW"/>
</dbReference>
<dbReference type="SUPFAM" id="SSF51735">
    <property type="entry name" value="NAD(P)-binding Rossmann-fold domains"/>
    <property type="match status" value="1"/>
</dbReference>
<dbReference type="CDD" id="cd05298">
    <property type="entry name" value="GH4_GlvA_pagL_like"/>
    <property type="match status" value="1"/>
</dbReference>
<feature type="active site" description="Proton acceptor" evidence="7">
    <location>
        <position position="268"/>
    </location>
</feature>
<dbReference type="InterPro" id="IPR001088">
    <property type="entry name" value="Glyco_hydro_4"/>
</dbReference>
<evidence type="ECO:0000256" key="4">
    <source>
        <dbReference type="ARBA" id="ARBA00023027"/>
    </source>
</evidence>
<dbReference type="GO" id="GO:0005975">
    <property type="term" value="P:carbohydrate metabolic process"/>
    <property type="evidence" value="ECO:0007669"/>
    <property type="project" value="InterPro"/>
</dbReference>
<feature type="site" description="Increases basicity of active site Tyr" evidence="10">
    <location>
        <position position="113"/>
    </location>
</feature>
<evidence type="ECO:0000256" key="6">
    <source>
        <dbReference type="ARBA" id="ARBA00023295"/>
    </source>
</evidence>
<comment type="cofactor">
    <cofactor evidence="11">
        <name>NAD(+)</name>
        <dbReference type="ChEBI" id="CHEBI:57540"/>
    </cofactor>
    <text evidence="11">Binds 1 NAD(+) per subunit.</text>
</comment>
<dbReference type="Pfam" id="PF11975">
    <property type="entry name" value="Glyco_hydro_4C"/>
    <property type="match status" value="1"/>
</dbReference>
<dbReference type="EMBL" id="AP011548">
    <property type="protein sequence ID" value="BAI43121.1"/>
    <property type="molecule type" value="Genomic_DNA"/>
</dbReference>
<dbReference type="PRINTS" id="PR00732">
    <property type="entry name" value="GLHYDRLASE4"/>
</dbReference>
<feature type="binding site" evidence="8">
    <location>
        <position position="151"/>
    </location>
    <ligand>
        <name>substrate</name>
    </ligand>
</feature>
<sequence>MMTKTKKFSIVIAGGGSTYTAGIVMMLLENADRFPLRALKLYDIDEARQAIIAKAIAIELKEKAPNIEFTWTTDPQTAFTDVDFCFAHIRSGGYKMREQDEKIPLKHHVVGQETCGPGGIAYGMRSIGDIIELIDFMERYSPDCWMLNYSNPASIVAEACRRLRPNAKILNICDMPVGTQRRMSQIVGLQPEDLEVRYFGMNHFGWWTSVKDKAGHEYLPQIRDYVAHHGYLTQVEVDTQHMDASWQATHKKAQDLLAVDPNYLPNTYLKYYLYPDYVVAHSDPEYTRANEVEDGREKRVFTAAQKIIDAGTSEVGAFPIDSHASFIVDLACAIAFNTHERMLLIVENNGAIANIDDDIMVEVPCIVGKDGAEPLTQGKIPLFQRGMILNQAMVEKLVVDAWIHHDYQELWQALTLSKTLPSAQVAKEVLDDLIVANREYWPELRHADHEVHLMSESMMSEA</sequence>
<feature type="binding site" evidence="8">
    <location>
        <position position="288"/>
    </location>
    <ligand>
        <name>substrate</name>
    </ligand>
</feature>
<evidence type="ECO:0000256" key="2">
    <source>
        <dbReference type="ARBA" id="ARBA00022723"/>
    </source>
</evidence>
<evidence type="ECO:0000256" key="1">
    <source>
        <dbReference type="ARBA" id="ARBA00010141"/>
    </source>
</evidence>
<dbReference type="Gene3D" id="3.90.110.10">
    <property type="entry name" value="Lactate dehydrogenase/glycoside hydrolase, family 4, C-terminal"/>
    <property type="match status" value="1"/>
</dbReference>
<keyword evidence="9" id="KW-0533">Nickel</keyword>
<feature type="binding site" evidence="9">
    <location>
        <position position="203"/>
    </location>
    <ligand>
        <name>Mn(2+)</name>
        <dbReference type="ChEBI" id="CHEBI:29035"/>
    </ligand>
</feature>
<comment type="similarity">
    <text evidence="1 11">Belongs to the glycosyl hydrolase 4 family.</text>
</comment>
<keyword evidence="9" id="KW-0408">Iron</keyword>
<feature type="binding site" evidence="8">
    <location>
        <position position="97"/>
    </location>
    <ligand>
        <name>substrate</name>
    </ligand>
</feature>